<protein>
    <submittedName>
        <fullName evidence="3">Oxidoreductase, short chain dehydrogenase/reductase family</fullName>
    </submittedName>
</protein>
<dbReference type="EMBL" id="AMCI01002964">
    <property type="protein sequence ID" value="EJX01424.1"/>
    <property type="molecule type" value="Genomic_DNA"/>
</dbReference>
<dbReference type="FunFam" id="3.40.50.720:FF:000084">
    <property type="entry name" value="Short-chain dehydrogenase reductase"/>
    <property type="match status" value="1"/>
</dbReference>
<dbReference type="AlphaFoldDB" id="J9G3K1"/>
<dbReference type="InterPro" id="IPR036291">
    <property type="entry name" value="NAD(P)-bd_dom_sf"/>
</dbReference>
<dbReference type="PROSITE" id="PS00061">
    <property type="entry name" value="ADH_SHORT"/>
    <property type="match status" value="1"/>
</dbReference>
<comment type="similarity">
    <text evidence="1">Belongs to the short-chain dehydrogenases/reductases (SDR) family.</text>
</comment>
<organism evidence="3">
    <name type="scientific">gut metagenome</name>
    <dbReference type="NCBI Taxonomy" id="749906"/>
    <lineage>
        <taxon>unclassified sequences</taxon>
        <taxon>metagenomes</taxon>
        <taxon>organismal metagenomes</taxon>
    </lineage>
</organism>
<gene>
    <name evidence="3" type="ORF">EVA_10469</name>
</gene>
<evidence type="ECO:0000256" key="2">
    <source>
        <dbReference type="ARBA" id="ARBA00023002"/>
    </source>
</evidence>
<keyword evidence="2" id="KW-0560">Oxidoreductase</keyword>
<dbReference type="Gene3D" id="3.40.50.720">
    <property type="entry name" value="NAD(P)-binding Rossmann-like Domain"/>
    <property type="match status" value="1"/>
</dbReference>
<dbReference type="GO" id="GO:0016491">
    <property type="term" value="F:oxidoreductase activity"/>
    <property type="evidence" value="ECO:0007669"/>
    <property type="project" value="UniProtKB-KW"/>
</dbReference>
<sequence length="270" mass="29061">MEGAAEGILANAICRSRLSSPTNPTQLYPAMNNTSYANKVIVVTGGAQGIGRCIADEFRKQGARVCVIDKQPGPHFVGDIADKTVLETFAQTVIEQYGQVDVIVNNALPLMKGIDECTYEEFQYALNVGVTAPFYLVKLLSGHLAKGASIINLSSSRDRMSQPQTESYTAAKGGISALTHALAVSLAGKARVNSISPGWIETAYTAYEGADARQQPVGRVGHPMDIARLVLFLCSEQAGFITGENICVDGGMTRQMIYNGEHGWHFRDTE</sequence>
<dbReference type="SUPFAM" id="SSF51735">
    <property type="entry name" value="NAD(P)-binding Rossmann-fold domains"/>
    <property type="match status" value="1"/>
</dbReference>
<dbReference type="InterPro" id="IPR002347">
    <property type="entry name" value="SDR_fam"/>
</dbReference>
<dbReference type="PRINTS" id="PR00081">
    <property type="entry name" value="GDHRDH"/>
</dbReference>
<dbReference type="PRINTS" id="PR00080">
    <property type="entry name" value="SDRFAMILY"/>
</dbReference>
<dbReference type="Pfam" id="PF13561">
    <property type="entry name" value="adh_short_C2"/>
    <property type="match status" value="1"/>
</dbReference>
<proteinExistence type="inferred from homology"/>
<name>J9G3K1_9ZZZZ</name>
<evidence type="ECO:0000256" key="1">
    <source>
        <dbReference type="ARBA" id="ARBA00006484"/>
    </source>
</evidence>
<dbReference type="PANTHER" id="PTHR43639:SF1">
    <property type="entry name" value="SHORT-CHAIN DEHYDROGENASE_REDUCTASE FAMILY PROTEIN"/>
    <property type="match status" value="1"/>
</dbReference>
<evidence type="ECO:0000313" key="3">
    <source>
        <dbReference type="EMBL" id="EJX01424.1"/>
    </source>
</evidence>
<comment type="caution">
    <text evidence="3">The sequence shown here is derived from an EMBL/GenBank/DDBJ whole genome shotgun (WGS) entry which is preliminary data.</text>
</comment>
<dbReference type="InterPro" id="IPR020904">
    <property type="entry name" value="Sc_DH/Rdtase_CS"/>
</dbReference>
<accession>J9G3K1</accession>
<reference evidence="3" key="1">
    <citation type="journal article" date="2012" name="PLoS ONE">
        <title>Gene sets for utilization of primary and secondary nutrition supplies in the distal gut of endangered iberian lynx.</title>
        <authorList>
            <person name="Alcaide M."/>
            <person name="Messina E."/>
            <person name="Richter M."/>
            <person name="Bargiela R."/>
            <person name="Peplies J."/>
            <person name="Huws S.A."/>
            <person name="Newbold C.J."/>
            <person name="Golyshin P.N."/>
            <person name="Simon M.A."/>
            <person name="Lopez G."/>
            <person name="Yakimov M.M."/>
            <person name="Ferrer M."/>
        </authorList>
    </citation>
    <scope>NUCLEOTIDE SEQUENCE</scope>
</reference>
<dbReference type="PANTHER" id="PTHR43639">
    <property type="entry name" value="OXIDOREDUCTASE, SHORT-CHAIN DEHYDROGENASE/REDUCTASE FAMILY (AFU_ORTHOLOGUE AFUA_5G02870)"/>
    <property type="match status" value="1"/>
</dbReference>